<proteinExistence type="predicted"/>
<evidence type="ECO:0000256" key="1">
    <source>
        <dbReference type="SAM" id="MobiDB-lite"/>
    </source>
</evidence>
<dbReference type="OrthoDB" id="10596756at2759"/>
<dbReference type="EMBL" id="KZ680215">
    <property type="protein sequence ID" value="PTB65171.1"/>
    <property type="molecule type" value="Genomic_DNA"/>
</dbReference>
<dbReference type="Proteomes" id="UP000241546">
    <property type="component" value="Unassembled WGS sequence"/>
</dbReference>
<feature type="compositionally biased region" description="Low complexity" evidence="1">
    <location>
        <begin position="162"/>
        <end position="182"/>
    </location>
</feature>
<keyword evidence="3" id="KW-1185">Reference proteome</keyword>
<feature type="region of interest" description="Disordered" evidence="1">
    <location>
        <begin position="137"/>
        <end position="182"/>
    </location>
</feature>
<dbReference type="AlphaFoldDB" id="A0A2T4B7I0"/>
<gene>
    <name evidence="2" type="ORF">BBK36DRAFT_165451</name>
</gene>
<evidence type="ECO:0000313" key="3">
    <source>
        <dbReference type="Proteomes" id="UP000241546"/>
    </source>
</evidence>
<accession>A0A2T4B7I0</accession>
<sequence>MSHASGPRWASPERELVPVCRTCTSYGHDIIFSAETKSLVPRSRLCNRAKRRRLDSRAMGIRTSGANVGTERLRARGGRRESTGVIGAEDGRCQRRDLDQIRLTARHRQGITICAEQQRRQQYPVLAVAHCARSFAQQPRRRGTRTSTGYMRHLPGSFARAPSVLRPSSPPSSSSSSLSDSPSCLPRFKCLEISCGPSFCPGSSASFHSATGSLSLDVNRSSSGPSPTLLLRLALALSRFSLSQHRRGTALPGVLAVSAAAGDSFRRSARGAMDDALGWAASRETPSGSFHELHQHQHPVAELIT</sequence>
<protein>
    <submittedName>
        <fullName evidence="2">Uncharacterized protein</fullName>
    </submittedName>
</protein>
<dbReference type="GeneID" id="36605891"/>
<name>A0A2T4B7I0_9HYPO</name>
<evidence type="ECO:0000313" key="2">
    <source>
        <dbReference type="EMBL" id="PTB65171.1"/>
    </source>
</evidence>
<dbReference type="RefSeq" id="XP_024748491.1">
    <property type="nucleotide sequence ID" value="XM_024897773.1"/>
</dbReference>
<reference evidence="3" key="1">
    <citation type="submission" date="2016-07" db="EMBL/GenBank/DDBJ databases">
        <title>Multiple horizontal gene transfer events from other fungi enriched the ability of initially mycotrophic Trichoderma (Ascomycota) to feed on dead plant biomass.</title>
        <authorList>
            <consortium name="DOE Joint Genome Institute"/>
            <person name="Atanasova L."/>
            <person name="Chenthamara K."/>
            <person name="Zhang J."/>
            <person name="Grujic M."/>
            <person name="Henrissat B."/>
            <person name="Kuo A."/>
            <person name="Aerts A."/>
            <person name="Salamov A."/>
            <person name="Lipzen A."/>
            <person name="Labutti K."/>
            <person name="Barry K."/>
            <person name="Miao Y."/>
            <person name="Rahimi M.J."/>
            <person name="Shen Q."/>
            <person name="Grigoriev I.V."/>
            <person name="Kubicek C.P."/>
            <person name="Druzhinina I.S."/>
        </authorList>
    </citation>
    <scope>NUCLEOTIDE SEQUENCE [LARGE SCALE GENOMIC DNA]</scope>
    <source>
        <strain evidence="3">TUCIM 6016</strain>
    </source>
</reference>
<organism evidence="2 3">
    <name type="scientific">Trichoderma citrinoviride</name>
    <dbReference type="NCBI Taxonomy" id="58853"/>
    <lineage>
        <taxon>Eukaryota</taxon>
        <taxon>Fungi</taxon>
        <taxon>Dikarya</taxon>
        <taxon>Ascomycota</taxon>
        <taxon>Pezizomycotina</taxon>
        <taxon>Sordariomycetes</taxon>
        <taxon>Hypocreomycetidae</taxon>
        <taxon>Hypocreales</taxon>
        <taxon>Hypocreaceae</taxon>
        <taxon>Trichoderma</taxon>
    </lineage>
</organism>